<sequence>MGDANPIRTLGDYSKPSHEGYKITIELPKGNNVLAIGLNVFQQDTRFLAQFFPPGRTAKLRNDILIRNDLEINLLWKTISEKLDDTPIHNIVGSPAAQMNFTSANDLTKEELRGKGIKRPSKLLFLKYLSQSSLVEQNRNPSSPKRIHFVNSIVILNKEDEAKEEGNMKSSITEYEDHEMTVESEEEEKDMVNNREIIESIVEPSKSEEEEPLKKLSKLTNERPAETDIRLSLASLSYIYPLGIAEDVLVDVAGYVYPIKGRVPLYLSSSAGDSNWYTPLYEMGSHVEIGWPSNFATSCLEIMFGGLSHSFWPWAKFSMVSHASSPLNSLRFPSAAKSRSAFESVRADAVMKDVMPLLDELLTALVWLCDAVSRLSGTISSRVLVVGS</sequence>
<gene>
    <name evidence="2" type="ORF">Tco_0769526</name>
</gene>
<keyword evidence="3" id="KW-1185">Reference proteome</keyword>
<evidence type="ECO:0000313" key="3">
    <source>
        <dbReference type="Proteomes" id="UP001151760"/>
    </source>
</evidence>
<keyword evidence="1" id="KW-0175">Coiled coil</keyword>
<protein>
    <submittedName>
        <fullName evidence="2">Uncharacterized protein</fullName>
    </submittedName>
</protein>
<evidence type="ECO:0000313" key="2">
    <source>
        <dbReference type="EMBL" id="GJS86890.1"/>
    </source>
</evidence>
<evidence type="ECO:0000256" key="1">
    <source>
        <dbReference type="SAM" id="Coils"/>
    </source>
</evidence>
<comment type="caution">
    <text evidence="2">The sequence shown here is derived from an EMBL/GenBank/DDBJ whole genome shotgun (WGS) entry which is preliminary data.</text>
</comment>
<reference evidence="2" key="2">
    <citation type="submission" date="2022-01" db="EMBL/GenBank/DDBJ databases">
        <authorList>
            <person name="Yamashiro T."/>
            <person name="Shiraishi A."/>
            <person name="Satake H."/>
            <person name="Nakayama K."/>
        </authorList>
    </citation>
    <scope>NUCLEOTIDE SEQUENCE</scope>
</reference>
<proteinExistence type="predicted"/>
<dbReference type="EMBL" id="BQNB010011154">
    <property type="protein sequence ID" value="GJS86890.1"/>
    <property type="molecule type" value="Genomic_DNA"/>
</dbReference>
<organism evidence="2 3">
    <name type="scientific">Tanacetum coccineum</name>
    <dbReference type="NCBI Taxonomy" id="301880"/>
    <lineage>
        <taxon>Eukaryota</taxon>
        <taxon>Viridiplantae</taxon>
        <taxon>Streptophyta</taxon>
        <taxon>Embryophyta</taxon>
        <taxon>Tracheophyta</taxon>
        <taxon>Spermatophyta</taxon>
        <taxon>Magnoliopsida</taxon>
        <taxon>eudicotyledons</taxon>
        <taxon>Gunneridae</taxon>
        <taxon>Pentapetalae</taxon>
        <taxon>asterids</taxon>
        <taxon>campanulids</taxon>
        <taxon>Asterales</taxon>
        <taxon>Asteraceae</taxon>
        <taxon>Asteroideae</taxon>
        <taxon>Anthemideae</taxon>
        <taxon>Anthemidinae</taxon>
        <taxon>Tanacetum</taxon>
    </lineage>
</organism>
<dbReference type="Proteomes" id="UP001151760">
    <property type="component" value="Unassembled WGS sequence"/>
</dbReference>
<name>A0ABQ4ZCW8_9ASTR</name>
<feature type="coiled-coil region" evidence="1">
    <location>
        <begin position="168"/>
        <end position="195"/>
    </location>
</feature>
<reference evidence="2" key="1">
    <citation type="journal article" date="2022" name="Int. J. Mol. Sci.">
        <title>Draft Genome of Tanacetum Coccineum: Genomic Comparison of Closely Related Tanacetum-Family Plants.</title>
        <authorList>
            <person name="Yamashiro T."/>
            <person name="Shiraishi A."/>
            <person name="Nakayama K."/>
            <person name="Satake H."/>
        </authorList>
    </citation>
    <scope>NUCLEOTIDE SEQUENCE</scope>
</reference>
<accession>A0ABQ4ZCW8</accession>